<dbReference type="InterPro" id="IPR056020">
    <property type="entry name" value="DUF7599"/>
</dbReference>
<feature type="compositionally biased region" description="Basic and acidic residues" evidence="6">
    <location>
        <begin position="226"/>
        <end position="244"/>
    </location>
</feature>
<dbReference type="InterPro" id="IPR007309">
    <property type="entry name" value="TFIIIC_Bblock-bd"/>
</dbReference>
<feature type="compositionally biased region" description="Basic and acidic residues" evidence="6">
    <location>
        <begin position="1002"/>
        <end position="1016"/>
    </location>
</feature>
<dbReference type="PANTHER" id="PTHR15180:SF1">
    <property type="entry name" value="GENERAL TRANSCRIPTION FACTOR 3C POLYPEPTIDE 1"/>
    <property type="match status" value="1"/>
</dbReference>
<feature type="region of interest" description="Disordered" evidence="6">
    <location>
        <begin position="522"/>
        <end position="541"/>
    </location>
</feature>
<evidence type="ECO:0000256" key="4">
    <source>
        <dbReference type="ARBA" id="ARBA00023163"/>
    </source>
</evidence>
<evidence type="ECO:0000259" key="9">
    <source>
        <dbReference type="Pfam" id="PF24538"/>
    </source>
</evidence>
<keyword evidence="4" id="KW-0804">Transcription</keyword>
<keyword evidence="11" id="KW-1185">Reference proteome</keyword>
<protein>
    <recommendedName>
        <fullName evidence="12">B-block binding subunit of TFIIIC domain-containing protein</fullName>
    </recommendedName>
</protein>
<feature type="compositionally biased region" description="Acidic residues" evidence="6">
    <location>
        <begin position="2219"/>
        <end position="2228"/>
    </location>
</feature>
<evidence type="ECO:0000313" key="10">
    <source>
        <dbReference type="EMBL" id="KAK6360643.1"/>
    </source>
</evidence>
<feature type="compositionally biased region" description="Pro residues" evidence="6">
    <location>
        <begin position="740"/>
        <end position="757"/>
    </location>
</feature>
<feature type="compositionally biased region" description="Basic residues" evidence="6">
    <location>
        <begin position="1460"/>
        <end position="1472"/>
    </location>
</feature>
<dbReference type="GO" id="GO:0005634">
    <property type="term" value="C:nucleus"/>
    <property type="evidence" value="ECO:0007669"/>
    <property type="project" value="UniProtKB-SubCell"/>
</dbReference>
<evidence type="ECO:0000256" key="5">
    <source>
        <dbReference type="ARBA" id="ARBA00023242"/>
    </source>
</evidence>
<feature type="compositionally biased region" description="Basic and acidic residues" evidence="6">
    <location>
        <begin position="972"/>
        <end position="984"/>
    </location>
</feature>
<dbReference type="PANTHER" id="PTHR15180">
    <property type="entry name" value="GENERAL TRANSCRIPTION FACTOR 3C POLYPEPTIDE 1"/>
    <property type="match status" value="1"/>
</dbReference>
<feature type="region of interest" description="Disordered" evidence="6">
    <location>
        <begin position="559"/>
        <end position="627"/>
    </location>
</feature>
<dbReference type="EMBL" id="JAVHNS010000003">
    <property type="protein sequence ID" value="KAK6360643.1"/>
    <property type="molecule type" value="Genomic_DNA"/>
</dbReference>
<feature type="region of interest" description="Disordered" evidence="6">
    <location>
        <begin position="2218"/>
        <end position="2243"/>
    </location>
</feature>
<sequence>MADTGELLEIIKDECALTVTQGLPVTSVWKLVTDYLEKDETLVVPLEILDPTIPNLPTAYYPPQPLDESLRQTIWELIQHDSEISIGIENEGKDLCFDDAEAGIGAEGQPIVEEQPPGWRLYASESLQWKRIAGHDIDKIRLFPTLWELLKIIAMNREDGILQPALTAQSGQDARSVGPRTKDLAGKGYIMKIPVMAPKMRTSKLILKRFYKGAVEKRKTQKKKRMDTIKEHAKAGKKPPRDAQEEPLDIEEVIKSIMKLLKSAKNKVMLVEDLKFRLNCTSTRSRRKACRRILAKLESMGCLQKIRALGSQHAHAEKFNFGPVGEDEVADLKGARFSKCVKFIRDLRPLEWPEAVKGVRPAVTQDEEDDLDEVDSDDEQDDGYRVIRTAPLVRVVNGRRVIVPLWRKTQLMHVIYDQVLAAGIEGIRSGLLSGAVFGPFYYRPFDQIMGRWTTNSLLNQPDHLKSTSLVRETDLYKKTANYRYWTTEHFQGMLEEKQIDYAAADAAANPFKIGQKKKKFITKTGQNEDDGEEPGALDQNGFGKVNSAAFVHADGRGSFQDCQNAAPKKGSGLRPPGVSPLKGRKRVKREPCEPDETDKPKKKRKIPRKSDVAEPQEEEPEPTLEDEAVVIIGRKRKYPPGTEPYLKEKPRLDAVKKALRLGSIKEVLADGTLINPKELPEGFQPLSTIEEDSWTIEMIAERTFLDLVGLKPYQIPLATERYRSTHAKKGRPRKSEAAPELPPLPPSPTSMSPPPPSTQVFQLFQLGPILQPGPNGLVELAVEPEPKPEPPSKPAKRAYKRRKTDNNVDLPAGEASAAPETITMAEQSINPDGPAVLTAETPKPQNTPRAKRGKAQGVTGTEPDDAVTKPTPKRKANSKDTPKKSSPPKKIKTAGGKTADSGVTDAIEAEGHPIHPGQKTTQDAPTQAKDNVEGGLGVNLASPRMPPGGRILPSARTTLVDLTSTVDGDPEPDSRNPKPDREPSHSTASQPEPLPMEIDTESPAKEGSNDETRKGDVPQNGNSPLVVDLEAALPGPSNDITQAGAAASSTEDVLPKAPELPKLKPVTDDNGIRLELVPAAARKNRSIGGVLKANRRRLLMDLLTSTGGAISVNAGYRRFVEYIREHTDQTSKMDRKTFNSIIEDTNRDGKLFLIGVFKNTRRLGTIIATMDTTLQDEKVQKAKKTILEELDKPFAWKQNVSKGMVPKTVTVPIERIDFQRYSYASKAAALGNSGTRRRLDDEKMSTLARLQAITESEKKEKAAAKKGKKRSTGKSQPITSRTRSKANGIRSSPYSDADSEVEGFGSGDERARRGGRHRQMDDGDSDPDVPGDTLHRWQVPRVDPNTYPEHTTNFPPYTIPEAGKIRSGRLGTYEDYAAASAARNQTGAVYGTLDAQEYEKIRPRRRQQAGGRAAKPLVRPMMTNEREINPDLEPLVAAAPRKRGKKTKEPASTVDPKAVKERKPKPKAVRLPRPKDVPRIRTTLEEDETLALAVIIIRTLFGGYVRSIKWDLVAKALPSYDRWSIQTHWPRVRAKMKDEIPQYQSEFEEQYLRYFYKRKLPFFDKNRGVDFDLVRHVNWLRPLVKNIRPVTERRILPDTRDSLEALYEISSTPLDWRRDFFNYMTTMSWKEHQLKNHSSSAIMEEEAATPVPEKRRAVERAKYAWRSIFVTEDDKYDDKKAKELIKTYPQAVSAAALTELHKVDRFIIRSRKGGRYGTATAQARVLQPWRTTFSTQAFDEAKDFYENVVVGGGLLRGKGECRLVSTALTTGSMAWLLDRVVRGEVDLYTKDYKTTSRGLAESLVTRAINPILFHFDIFLARNGDHMIERPVLEPAGLYDEVPKGSMKDVAFPPFIWQNMHDEVIGYMWERVVRCVLAVVVAKPGVTTRMVVKALQGVVNVRDVVNAVRWLEQRGGVVEKVEGRYWGGREYLWSSAGAFSDIPAMFANHLQTVAWHGNLIAIEHNPDLEFLDSAASTYPEFQGAFCLYDGAALDSTGEHEPVGVREITNPKVIWEINNKPKEQYDPNRWREEVKCLPDHDNDKSTDGTMWGFIGSEGKEGELINYNPFGVALHDYALGQLQNKRTKRCLAIVRDKEADEGANIETVPHAVRSEKCDYTGRDPKQLWVFYFQSRDQPFGPFVPAMYTGACWGPNIYDEGNNATTVKAVKGAVYKEYTMADHLRLVDSRYVALSTFDRDDGGGISPVVRCTGQKWFFNPPFEDGEPTEFEDEARPPYFEPPPNKLS</sequence>
<evidence type="ECO:0000256" key="1">
    <source>
        <dbReference type="ARBA" id="ARBA00004123"/>
    </source>
</evidence>
<feature type="compositionally biased region" description="Polar residues" evidence="6">
    <location>
        <begin position="955"/>
        <end position="966"/>
    </location>
</feature>
<dbReference type="Proteomes" id="UP001373714">
    <property type="component" value="Unassembled WGS sequence"/>
</dbReference>
<feature type="domain" description="B-block binding subunit of TFIIIC" evidence="7">
    <location>
        <begin position="147"/>
        <end position="212"/>
    </location>
</feature>
<evidence type="ECO:0000259" key="7">
    <source>
        <dbReference type="Pfam" id="PF04182"/>
    </source>
</evidence>
<dbReference type="Pfam" id="PF24538">
    <property type="entry name" value="DUF7599"/>
    <property type="match status" value="1"/>
</dbReference>
<evidence type="ECO:0000256" key="2">
    <source>
        <dbReference type="ARBA" id="ARBA00022553"/>
    </source>
</evidence>
<evidence type="ECO:0008006" key="12">
    <source>
        <dbReference type="Google" id="ProtNLM"/>
    </source>
</evidence>
<dbReference type="GO" id="GO:0000127">
    <property type="term" value="C:transcription factor TFIIIC complex"/>
    <property type="evidence" value="ECO:0007669"/>
    <property type="project" value="InterPro"/>
</dbReference>
<dbReference type="GO" id="GO:0006384">
    <property type="term" value="P:transcription initiation at RNA polymerase III promoter"/>
    <property type="evidence" value="ECO:0007669"/>
    <property type="project" value="InterPro"/>
</dbReference>
<feature type="region of interest" description="Disordered" evidence="6">
    <location>
        <begin position="221"/>
        <end position="245"/>
    </location>
</feature>
<feature type="region of interest" description="Disordered" evidence="6">
    <location>
        <begin position="1438"/>
        <end position="1472"/>
    </location>
</feature>
<evidence type="ECO:0000313" key="11">
    <source>
        <dbReference type="Proteomes" id="UP001373714"/>
    </source>
</evidence>
<comment type="subcellular location">
    <subcellularLocation>
        <location evidence="1">Nucleus</location>
    </subcellularLocation>
</comment>
<accession>A0AAV9VGH0</accession>
<feature type="compositionally biased region" description="Polar residues" evidence="6">
    <location>
        <begin position="918"/>
        <end position="929"/>
    </location>
</feature>
<feature type="domain" description="DUF7599" evidence="9">
    <location>
        <begin position="251"/>
        <end position="308"/>
    </location>
</feature>
<evidence type="ECO:0000259" key="8">
    <source>
        <dbReference type="Pfam" id="PF20222"/>
    </source>
</evidence>
<evidence type="ECO:0000256" key="3">
    <source>
        <dbReference type="ARBA" id="ARBA00023125"/>
    </source>
</evidence>
<keyword evidence="3" id="KW-0238">DNA-binding</keyword>
<comment type="caution">
    <text evidence="10">The sequence shown here is derived from an EMBL/GenBank/DDBJ whole genome shotgun (WGS) entry which is preliminary data.</text>
</comment>
<keyword evidence="5" id="KW-0539">Nucleus</keyword>
<feature type="compositionally biased region" description="Acidic residues" evidence="6">
    <location>
        <begin position="614"/>
        <end position="627"/>
    </location>
</feature>
<proteinExistence type="predicted"/>
<dbReference type="Pfam" id="PF20222">
    <property type="entry name" value="DUF6581"/>
    <property type="match status" value="1"/>
</dbReference>
<feature type="region of interest" description="Disordered" evidence="6">
    <location>
        <begin position="718"/>
        <end position="1053"/>
    </location>
</feature>
<feature type="domain" description="Transcription factor tau subunit sfc3/Tfc3 C-terminal" evidence="8">
    <location>
        <begin position="1481"/>
        <end position="1890"/>
    </location>
</feature>
<dbReference type="GO" id="GO:0003677">
    <property type="term" value="F:DNA binding"/>
    <property type="evidence" value="ECO:0007669"/>
    <property type="project" value="UniProtKB-KW"/>
</dbReference>
<feature type="region of interest" description="Disordered" evidence="6">
    <location>
        <begin position="1252"/>
        <end position="1360"/>
    </location>
</feature>
<feature type="compositionally biased region" description="Pro residues" evidence="6">
    <location>
        <begin position="2234"/>
        <end position="2243"/>
    </location>
</feature>
<dbReference type="InterPro" id="IPR046488">
    <property type="entry name" value="Sfc3/Tfc3_C"/>
</dbReference>
<organism evidence="10 11">
    <name type="scientific">Orbilia blumenaviensis</name>
    <dbReference type="NCBI Taxonomy" id="1796055"/>
    <lineage>
        <taxon>Eukaryota</taxon>
        <taxon>Fungi</taxon>
        <taxon>Dikarya</taxon>
        <taxon>Ascomycota</taxon>
        <taxon>Pezizomycotina</taxon>
        <taxon>Orbiliomycetes</taxon>
        <taxon>Orbiliales</taxon>
        <taxon>Orbiliaceae</taxon>
        <taxon>Orbilia</taxon>
    </lineage>
</organism>
<evidence type="ECO:0000256" key="6">
    <source>
        <dbReference type="SAM" id="MobiDB-lite"/>
    </source>
</evidence>
<feature type="compositionally biased region" description="Basic residues" evidence="6">
    <location>
        <begin position="794"/>
        <end position="803"/>
    </location>
</feature>
<dbReference type="InterPro" id="IPR044210">
    <property type="entry name" value="Tfc3-like"/>
</dbReference>
<reference evidence="10 11" key="1">
    <citation type="submission" date="2019-10" db="EMBL/GenBank/DDBJ databases">
        <authorList>
            <person name="Palmer J.M."/>
        </authorList>
    </citation>
    <scope>NUCLEOTIDE SEQUENCE [LARGE SCALE GENOMIC DNA]</scope>
    <source>
        <strain evidence="10 11">TWF730</strain>
    </source>
</reference>
<dbReference type="Pfam" id="PF04182">
    <property type="entry name" value="B-block_TFIIIC"/>
    <property type="match status" value="1"/>
</dbReference>
<gene>
    <name evidence="10" type="ORF">TWF730_006779</name>
</gene>
<dbReference type="GO" id="GO:0042791">
    <property type="term" value="P:5S class rRNA transcription by RNA polymerase III"/>
    <property type="evidence" value="ECO:0007669"/>
    <property type="project" value="TreeGrafter"/>
</dbReference>
<keyword evidence="2" id="KW-0597">Phosphoprotein</keyword>
<name>A0AAV9VGH0_9PEZI</name>